<accession>A0A1G6TKR7</accession>
<dbReference type="AlphaFoldDB" id="A0A1G6TKR7"/>
<evidence type="ECO:0000256" key="5">
    <source>
        <dbReference type="ARBA" id="ARBA00023163"/>
    </source>
</evidence>
<evidence type="ECO:0000313" key="9">
    <source>
        <dbReference type="EMBL" id="SDD29464.1"/>
    </source>
</evidence>
<proteinExistence type="inferred from homology"/>
<feature type="region of interest" description="Disordered" evidence="6">
    <location>
        <begin position="537"/>
        <end position="556"/>
    </location>
</feature>
<evidence type="ECO:0000256" key="1">
    <source>
        <dbReference type="ARBA" id="ARBA00010641"/>
    </source>
</evidence>
<keyword evidence="3" id="KW-0731">Sigma factor</keyword>
<evidence type="ECO:0000256" key="2">
    <source>
        <dbReference type="ARBA" id="ARBA00023015"/>
    </source>
</evidence>
<dbReference type="SUPFAM" id="SSF88946">
    <property type="entry name" value="Sigma2 domain of RNA polymerase sigma factors"/>
    <property type="match status" value="1"/>
</dbReference>
<feature type="compositionally biased region" description="Pro residues" evidence="6">
    <location>
        <begin position="420"/>
        <end position="439"/>
    </location>
</feature>
<feature type="domain" description="Putative zinc-finger" evidence="8">
    <location>
        <begin position="197"/>
        <end position="230"/>
    </location>
</feature>
<dbReference type="InterPro" id="IPR007627">
    <property type="entry name" value="RNA_pol_sigma70_r2"/>
</dbReference>
<evidence type="ECO:0000256" key="6">
    <source>
        <dbReference type="SAM" id="MobiDB-lite"/>
    </source>
</evidence>
<dbReference type="Pfam" id="PF04542">
    <property type="entry name" value="Sigma70_r2"/>
    <property type="match status" value="1"/>
</dbReference>
<dbReference type="GO" id="GO:0016987">
    <property type="term" value="F:sigma factor activity"/>
    <property type="evidence" value="ECO:0007669"/>
    <property type="project" value="UniProtKB-KW"/>
</dbReference>
<gene>
    <name evidence="9" type="ORF">SAMN05421872_107107</name>
</gene>
<sequence length="556" mass="57980">MTELAEPGAASAGVSDLDLIEAARLSDDTAVAELYRRHREAALRLARHLSDPVTAEDVVADAFMRVFQAMRDGKGPSVAFRPYLLTSVRNAYVSHIRRVGRATPVDIDEMLGGVAAEGDAVEAARESRTLAEAFRSLPERWQAVIWHTTVEGDDQETVGRLLGIKANAVAALNFRAREGLRRAYLDAHLAAPAPDECRPVREQLPAYVRGRLNRRRLDQVEGHLGECRRCTAAYLELDAVNSRLAAVLGAAVLGAAASGYAATRPPTAGSRAVRPHDGLLHPRGVLGVPRRLTERPLVAAVASVAVLALTVGIALALTRESDASEGPLALGAAEHLSGGPTRATRTPVPQEPMSTSSPDDPGTPARAAPPKPLGAPSGPAQAPSTPHPSPPVPSSTQGDQAPLPSATVEELPAKTTTPSGPTPSSSPSPSPTSPAPTPTPARTTDDLAVGSAATIDLGDSYHLQLEVVGFDDPTVVTFEVAHLVGYELHQDFDFPTSSCVTTAGDPTRIVCALAPGGGTFALDVSVEGPLVATARINAPKNDDPNPANDAVVFPAP</sequence>
<dbReference type="RefSeq" id="WP_090856951.1">
    <property type="nucleotide sequence ID" value="NZ_FMZM01000007.1"/>
</dbReference>
<evidence type="ECO:0000259" key="7">
    <source>
        <dbReference type="Pfam" id="PF04542"/>
    </source>
</evidence>
<dbReference type="EMBL" id="FMZM01000007">
    <property type="protein sequence ID" value="SDD29464.1"/>
    <property type="molecule type" value="Genomic_DNA"/>
</dbReference>
<evidence type="ECO:0000256" key="4">
    <source>
        <dbReference type="ARBA" id="ARBA00023125"/>
    </source>
</evidence>
<comment type="similarity">
    <text evidence="1">Belongs to the sigma-70 factor family. ECF subfamily.</text>
</comment>
<evidence type="ECO:0000259" key="8">
    <source>
        <dbReference type="Pfam" id="PF13490"/>
    </source>
</evidence>
<reference evidence="9 10" key="1">
    <citation type="submission" date="2016-10" db="EMBL/GenBank/DDBJ databases">
        <authorList>
            <person name="de Groot N.N."/>
        </authorList>
    </citation>
    <scope>NUCLEOTIDE SEQUENCE [LARGE SCALE GENOMIC DNA]</scope>
    <source>
        <strain evidence="9 10">CGMCC 4.6858</strain>
    </source>
</reference>
<dbReference type="Proteomes" id="UP000199034">
    <property type="component" value="Unassembled WGS sequence"/>
</dbReference>
<dbReference type="GO" id="GO:0003677">
    <property type="term" value="F:DNA binding"/>
    <property type="evidence" value="ECO:0007669"/>
    <property type="project" value="UniProtKB-KW"/>
</dbReference>
<dbReference type="InterPro" id="IPR014284">
    <property type="entry name" value="RNA_pol_sigma-70_dom"/>
</dbReference>
<name>A0A1G6TKR7_9ACTN</name>
<dbReference type="Gene3D" id="1.10.10.1320">
    <property type="entry name" value="Anti-sigma factor, zinc-finger domain"/>
    <property type="match status" value="1"/>
</dbReference>
<evidence type="ECO:0000313" key="10">
    <source>
        <dbReference type="Proteomes" id="UP000199034"/>
    </source>
</evidence>
<dbReference type="Pfam" id="PF13490">
    <property type="entry name" value="zf-HC2"/>
    <property type="match status" value="1"/>
</dbReference>
<dbReference type="InterPro" id="IPR041916">
    <property type="entry name" value="Anti_sigma_zinc_sf"/>
</dbReference>
<feature type="region of interest" description="Disordered" evidence="6">
    <location>
        <begin position="331"/>
        <end position="445"/>
    </location>
</feature>
<keyword evidence="5" id="KW-0804">Transcription</keyword>
<dbReference type="OrthoDB" id="4990598at2"/>
<dbReference type="STRING" id="1045774.SAMN05421872_107107"/>
<evidence type="ECO:0000256" key="3">
    <source>
        <dbReference type="ARBA" id="ARBA00023082"/>
    </source>
</evidence>
<organism evidence="9 10">
    <name type="scientific">Nocardioides lianchengensis</name>
    <dbReference type="NCBI Taxonomy" id="1045774"/>
    <lineage>
        <taxon>Bacteria</taxon>
        <taxon>Bacillati</taxon>
        <taxon>Actinomycetota</taxon>
        <taxon>Actinomycetes</taxon>
        <taxon>Propionibacteriales</taxon>
        <taxon>Nocardioidaceae</taxon>
        <taxon>Nocardioides</taxon>
    </lineage>
</organism>
<dbReference type="Gene3D" id="1.10.1740.10">
    <property type="match status" value="1"/>
</dbReference>
<dbReference type="PANTHER" id="PTHR43133">
    <property type="entry name" value="RNA POLYMERASE ECF-TYPE SIGMA FACTO"/>
    <property type="match status" value="1"/>
</dbReference>
<keyword evidence="4" id="KW-0238">DNA-binding</keyword>
<dbReference type="InterPro" id="IPR039425">
    <property type="entry name" value="RNA_pol_sigma-70-like"/>
</dbReference>
<keyword evidence="2" id="KW-0805">Transcription regulation</keyword>
<dbReference type="InterPro" id="IPR027383">
    <property type="entry name" value="Znf_put"/>
</dbReference>
<dbReference type="PANTHER" id="PTHR43133:SF8">
    <property type="entry name" value="RNA POLYMERASE SIGMA FACTOR HI_1459-RELATED"/>
    <property type="match status" value="1"/>
</dbReference>
<dbReference type="Gene3D" id="1.10.10.10">
    <property type="entry name" value="Winged helix-like DNA-binding domain superfamily/Winged helix DNA-binding domain"/>
    <property type="match status" value="1"/>
</dbReference>
<dbReference type="InterPro" id="IPR013324">
    <property type="entry name" value="RNA_pol_sigma_r3/r4-like"/>
</dbReference>
<keyword evidence="10" id="KW-1185">Reference proteome</keyword>
<feature type="domain" description="RNA polymerase sigma-70 region 2" evidence="7">
    <location>
        <begin position="34"/>
        <end position="101"/>
    </location>
</feature>
<protein>
    <submittedName>
        <fullName evidence="9">RNA polymerase sigma factor, sigma-70 family</fullName>
    </submittedName>
</protein>
<dbReference type="SUPFAM" id="SSF88659">
    <property type="entry name" value="Sigma3 and sigma4 domains of RNA polymerase sigma factors"/>
    <property type="match status" value="1"/>
</dbReference>
<dbReference type="InterPro" id="IPR013325">
    <property type="entry name" value="RNA_pol_sigma_r2"/>
</dbReference>
<dbReference type="NCBIfam" id="TIGR02937">
    <property type="entry name" value="sigma70-ECF"/>
    <property type="match status" value="1"/>
</dbReference>
<dbReference type="GO" id="GO:0006352">
    <property type="term" value="P:DNA-templated transcription initiation"/>
    <property type="evidence" value="ECO:0007669"/>
    <property type="project" value="InterPro"/>
</dbReference>
<dbReference type="InterPro" id="IPR036388">
    <property type="entry name" value="WH-like_DNA-bd_sf"/>
</dbReference>